<evidence type="ECO:0000313" key="9">
    <source>
        <dbReference type="Proteomes" id="UP000243629"/>
    </source>
</evidence>
<dbReference type="SUPFAM" id="SSF161098">
    <property type="entry name" value="MetI-like"/>
    <property type="match status" value="2"/>
</dbReference>
<dbReference type="EMBL" id="FOUI01000005">
    <property type="protein sequence ID" value="SFM44205.1"/>
    <property type="molecule type" value="Genomic_DNA"/>
</dbReference>
<keyword evidence="5" id="KW-0813">Transport</keyword>
<evidence type="ECO:0000256" key="1">
    <source>
        <dbReference type="ARBA" id="ARBA00004651"/>
    </source>
</evidence>
<accession>A0A1I4QWM4</accession>
<feature type="compositionally biased region" description="Polar residues" evidence="6">
    <location>
        <begin position="1"/>
        <end position="14"/>
    </location>
</feature>
<dbReference type="Gene3D" id="2.130.10.10">
    <property type="entry name" value="YVTN repeat-like/Quinoprotein amine dehydrogenase"/>
    <property type="match status" value="1"/>
</dbReference>
<proteinExistence type="inferred from homology"/>
<dbReference type="GO" id="GO:0005886">
    <property type="term" value="C:plasma membrane"/>
    <property type="evidence" value="ECO:0007669"/>
    <property type="project" value="UniProtKB-SubCell"/>
</dbReference>
<evidence type="ECO:0000256" key="3">
    <source>
        <dbReference type="ARBA" id="ARBA00022989"/>
    </source>
</evidence>
<organism evidence="8 9">
    <name type="scientific">Halopseudomonas yangmingensis</name>
    <dbReference type="NCBI Taxonomy" id="1720063"/>
    <lineage>
        <taxon>Bacteria</taxon>
        <taxon>Pseudomonadati</taxon>
        <taxon>Pseudomonadota</taxon>
        <taxon>Gammaproteobacteria</taxon>
        <taxon>Pseudomonadales</taxon>
        <taxon>Pseudomonadaceae</taxon>
        <taxon>Halopseudomonas</taxon>
    </lineage>
</organism>
<dbReference type="CDD" id="cd06261">
    <property type="entry name" value="TM_PBP2"/>
    <property type="match status" value="1"/>
</dbReference>
<feature type="transmembrane region" description="Helical" evidence="5">
    <location>
        <begin position="551"/>
        <end position="573"/>
    </location>
</feature>
<feature type="region of interest" description="Disordered" evidence="6">
    <location>
        <begin position="1"/>
        <end position="37"/>
    </location>
</feature>
<feature type="transmembrane region" description="Helical" evidence="5">
    <location>
        <begin position="525"/>
        <end position="545"/>
    </location>
</feature>
<dbReference type="InterPro" id="IPR036322">
    <property type="entry name" value="WD40_repeat_dom_sf"/>
</dbReference>
<dbReference type="PANTHER" id="PTHR42727:SF1">
    <property type="entry name" value="PHOSPHATE TRANSPORT SYSTEM PERMEASE"/>
    <property type="match status" value="1"/>
</dbReference>
<feature type="transmembrane region" description="Helical" evidence="5">
    <location>
        <begin position="637"/>
        <end position="661"/>
    </location>
</feature>
<feature type="transmembrane region" description="Helical" evidence="5">
    <location>
        <begin position="593"/>
        <end position="617"/>
    </location>
</feature>
<gene>
    <name evidence="8" type="ORF">SAMN05216217_10571</name>
</gene>
<evidence type="ECO:0000256" key="6">
    <source>
        <dbReference type="SAM" id="MobiDB-lite"/>
    </source>
</evidence>
<keyword evidence="3 5" id="KW-1133">Transmembrane helix</keyword>
<feature type="transmembrane region" description="Helical" evidence="5">
    <location>
        <begin position="682"/>
        <end position="702"/>
    </location>
</feature>
<keyword evidence="2 5" id="KW-0812">Transmembrane</keyword>
<reference evidence="9" key="1">
    <citation type="submission" date="2016-10" db="EMBL/GenBank/DDBJ databases">
        <authorList>
            <person name="Varghese N."/>
            <person name="Submissions S."/>
        </authorList>
    </citation>
    <scope>NUCLEOTIDE SEQUENCE [LARGE SCALE GENOMIC DNA]</scope>
    <source>
        <strain evidence="9">DSM 24213</strain>
    </source>
</reference>
<evidence type="ECO:0000256" key="2">
    <source>
        <dbReference type="ARBA" id="ARBA00022692"/>
    </source>
</evidence>
<protein>
    <submittedName>
        <fullName evidence="8">Phosphate transport system permease protein</fullName>
    </submittedName>
</protein>
<feature type="transmembrane region" description="Helical" evidence="5">
    <location>
        <begin position="62"/>
        <end position="84"/>
    </location>
</feature>
<dbReference type="Proteomes" id="UP000243629">
    <property type="component" value="Unassembled WGS sequence"/>
</dbReference>
<name>A0A1I4QWM4_9GAMM</name>
<dbReference type="SUPFAM" id="SSF50978">
    <property type="entry name" value="WD40 repeat-like"/>
    <property type="match status" value="1"/>
</dbReference>
<dbReference type="PROSITE" id="PS50928">
    <property type="entry name" value="ABC_TM1"/>
    <property type="match status" value="1"/>
</dbReference>
<evidence type="ECO:0000256" key="4">
    <source>
        <dbReference type="ARBA" id="ARBA00023136"/>
    </source>
</evidence>
<evidence type="ECO:0000313" key="8">
    <source>
        <dbReference type="EMBL" id="SFM44205.1"/>
    </source>
</evidence>
<keyword evidence="4 5" id="KW-0472">Membrane</keyword>
<evidence type="ECO:0000256" key="5">
    <source>
        <dbReference type="RuleBase" id="RU363032"/>
    </source>
</evidence>
<feature type="compositionally biased region" description="Polar residues" evidence="6">
    <location>
        <begin position="24"/>
        <end position="37"/>
    </location>
</feature>
<dbReference type="Gene3D" id="1.10.3720.10">
    <property type="entry name" value="MetI-like"/>
    <property type="match status" value="2"/>
</dbReference>
<comment type="subcellular location">
    <subcellularLocation>
        <location evidence="1 5">Cell membrane</location>
        <topology evidence="1 5">Multi-pass membrane protein</topology>
    </subcellularLocation>
</comment>
<sequence>MLSYNRLSLSTPKRPQSKSDSHMTDITSTIARRTPQPSLLPDAEARKRLRRRRLMKDNASRWGISTAGFGVVFALALIFVYLFWEVAPILRGATVERLASHPLPVSEAQTQTVLIERYEELGLQYSDDGQVSFFELGSGALRSQLPIGVPQGVSISSFGSTEPGTQTVVHGLDNGQALVVRHDYSLSFPNGQRLITPKLTYPLGQAPITLDEQGQPLKLVAMESRTRGRAASMLAAITADNRLLVAELSTRSNLLTGETTVQSKRFELPAVPGEPVRLLVDKALRSLFVADSAGKIHYYDISQPANARLVASVDAGQGAAITAMEFLIGTVSLVVGTERGELSQWFLVRDEQNRYHLTRIRDFKGHGAAITSIAPEYNRKGFIVGDAKGQVGVHYGTSSRTLYLKSFTERPIERVAVSPLNGRLLVQDDQQVHVAELWNQHPQLSFAAMWNKVWYEGRSDPDYIWQSSSATDEFESKFSLVPLSVGTLKAAFYAMLFAMPLAIAGAIYTAYFMTPKLRGIVKPSIEIMEALPTVILGFLAGLWLAPFTEEHLPAIFSILLLLPVMMLLFAWLWTSVLPAGLRQRVPDGWEAALLVPIIIGFVWLAVAMSPLLEIWFFNGSMRQWFTDIGITYDQRNALIVGIAMGFAVIPTIFSIAEDAVFTVPRHLTQGSLALGATRWQTVIGVVLPTASPGIFSAVMMGFGRAVGETMIVLMATGNSPVVNFNIFEGMRTLSANIAVELPETAVGSSHFRVLFLAALVLLALTFVVNTLAEIIRQRLRTRYSNL</sequence>
<feature type="transmembrane region" description="Helical" evidence="5">
    <location>
        <begin position="490"/>
        <end position="513"/>
    </location>
</feature>
<evidence type="ECO:0000259" key="7">
    <source>
        <dbReference type="PROSITE" id="PS50928"/>
    </source>
</evidence>
<dbReference type="AlphaFoldDB" id="A0A1I4QWM4"/>
<dbReference type="InterPro" id="IPR015943">
    <property type="entry name" value="WD40/YVTN_repeat-like_dom_sf"/>
</dbReference>
<dbReference type="PANTHER" id="PTHR42727">
    <property type="entry name" value="PHOSPHATE TRANSPORT SYSTEM PERMEASE PROTEIN"/>
    <property type="match status" value="1"/>
</dbReference>
<dbReference type="Pfam" id="PF00528">
    <property type="entry name" value="BPD_transp_1"/>
    <property type="match status" value="1"/>
</dbReference>
<dbReference type="GO" id="GO:0055085">
    <property type="term" value="P:transmembrane transport"/>
    <property type="evidence" value="ECO:0007669"/>
    <property type="project" value="InterPro"/>
</dbReference>
<comment type="similarity">
    <text evidence="5">Belongs to the binding-protein-dependent transport system permease family.</text>
</comment>
<dbReference type="InterPro" id="IPR000515">
    <property type="entry name" value="MetI-like"/>
</dbReference>
<feature type="domain" description="ABC transmembrane type-1" evidence="7">
    <location>
        <begin position="484"/>
        <end position="772"/>
    </location>
</feature>
<dbReference type="InterPro" id="IPR035906">
    <property type="entry name" value="MetI-like_sf"/>
</dbReference>
<dbReference type="STRING" id="1720063.SAMN05216217_10571"/>
<feature type="transmembrane region" description="Helical" evidence="5">
    <location>
        <begin position="751"/>
        <end position="772"/>
    </location>
</feature>
<keyword evidence="9" id="KW-1185">Reference proteome</keyword>